<organism evidence="1 2">
    <name type="scientific">Zopfia rhizophila CBS 207.26</name>
    <dbReference type="NCBI Taxonomy" id="1314779"/>
    <lineage>
        <taxon>Eukaryota</taxon>
        <taxon>Fungi</taxon>
        <taxon>Dikarya</taxon>
        <taxon>Ascomycota</taxon>
        <taxon>Pezizomycotina</taxon>
        <taxon>Dothideomycetes</taxon>
        <taxon>Dothideomycetes incertae sedis</taxon>
        <taxon>Zopfiaceae</taxon>
        <taxon>Zopfia</taxon>
    </lineage>
</organism>
<gene>
    <name evidence="1" type="ORF">K469DRAFT_577661</name>
</gene>
<accession>A0A6A6E473</accession>
<name>A0A6A6E473_9PEZI</name>
<dbReference type="EMBL" id="ML994635">
    <property type="protein sequence ID" value="KAF2184960.1"/>
    <property type="molecule type" value="Genomic_DNA"/>
</dbReference>
<keyword evidence="2" id="KW-1185">Reference proteome</keyword>
<dbReference type="InterPro" id="IPR032675">
    <property type="entry name" value="LRR_dom_sf"/>
</dbReference>
<sequence>MAAAALALADRHIASNILRQLSDMKYKVRRQFGPDQPVEFLEFRPTLVPSILVNRLWADEGTSILWARYPHLSTMEIMEPPRRQYYANKVERIFSTSPPIGHPASFDHLVGLQWPRLKYLELEVDFLRHGVPFRSMLHAGLEHLELSGYQSGSPEYFTETLLPALFTPCQNLKSIRFGPGVISEDDSLHSSVLYSYLDSIPSIANVEVKSAQFLHKDTLFTRLSQRAGLEGLEIDLEPGLQLLPSFEGPNAFPTLFSSLKRLTIMCYPEVAMAFPTRLDLFEELQLDVCRIPNEPSKDSDYTIFDDLLARLYHCPHLRVLRVGVGALAIDFPSDTAFPKLCGAALVNLALNCPKLIDINLFAIEPSAIDGSGILPAVFDLFCKQLPYLKNFSLKLHPPTATALETSVLQSLGNHCHDLEVLRLKIPFQLPSLAVPATVPDIMLDGEGTPTPKDETTAEDVSAAYAAQADINTASDTSSQDSAESSDIEPLFPRLTHLALCRPENVLAIADDSFTTSSSSHDGTISDIVDSDLEADLVRSWAHPLLVHFPSLEVLEAWGDWTGQDNESLNYFLPTEEILASTWEFLRGAEQDLWDVDEDEESWETYENGEDWDNSPYKDDFVGVEDTVPGLRHFQDEPVPQVFVNDFEGTEDSIPGLRNIKREPEGQITSGRTLEKAGYFEHSDTRIESASLPSATPVESRISGNTTSRVPTDEICNLRI</sequence>
<dbReference type="Proteomes" id="UP000800200">
    <property type="component" value="Unassembled WGS sequence"/>
</dbReference>
<dbReference type="Gene3D" id="3.80.10.10">
    <property type="entry name" value="Ribonuclease Inhibitor"/>
    <property type="match status" value="1"/>
</dbReference>
<proteinExistence type="predicted"/>
<reference evidence="1" key="1">
    <citation type="journal article" date="2020" name="Stud. Mycol.">
        <title>101 Dothideomycetes genomes: a test case for predicting lifestyles and emergence of pathogens.</title>
        <authorList>
            <person name="Haridas S."/>
            <person name="Albert R."/>
            <person name="Binder M."/>
            <person name="Bloem J."/>
            <person name="Labutti K."/>
            <person name="Salamov A."/>
            <person name="Andreopoulos B."/>
            <person name="Baker S."/>
            <person name="Barry K."/>
            <person name="Bills G."/>
            <person name="Bluhm B."/>
            <person name="Cannon C."/>
            <person name="Castanera R."/>
            <person name="Culley D."/>
            <person name="Daum C."/>
            <person name="Ezra D."/>
            <person name="Gonzalez J."/>
            <person name="Henrissat B."/>
            <person name="Kuo A."/>
            <person name="Liang C."/>
            <person name="Lipzen A."/>
            <person name="Lutzoni F."/>
            <person name="Magnuson J."/>
            <person name="Mondo S."/>
            <person name="Nolan M."/>
            <person name="Ohm R."/>
            <person name="Pangilinan J."/>
            <person name="Park H.-J."/>
            <person name="Ramirez L."/>
            <person name="Alfaro M."/>
            <person name="Sun H."/>
            <person name="Tritt A."/>
            <person name="Yoshinaga Y."/>
            <person name="Zwiers L.-H."/>
            <person name="Turgeon B."/>
            <person name="Goodwin S."/>
            <person name="Spatafora J."/>
            <person name="Crous P."/>
            <person name="Grigoriev I."/>
        </authorList>
    </citation>
    <scope>NUCLEOTIDE SEQUENCE</scope>
    <source>
        <strain evidence="1">CBS 207.26</strain>
    </source>
</reference>
<evidence type="ECO:0000313" key="2">
    <source>
        <dbReference type="Proteomes" id="UP000800200"/>
    </source>
</evidence>
<protein>
    <submittedName>
        <fullName evidence="1">Uncharacterized protein</fullName>
    </submittedName>
</protein>
<dbReference type="AlphaFoldDB" id="A0A6A6E473"/>
<dbReference type="OrthoDB" id="2305901at2759"/>
<evidence type="ECO:0000313" key="1">
    <source>
        <dbReference type="EMBL" id="KAF2184960.1"/>
    </source>
</evidence>